<keyword evidence="12" id="KW-1185">Reference proteome</keyword>
<dbReference type="EMBL" id="BLLK01000074">
    <property type="protein sequence ID" value="GFH61650.1"/>
    <property type="molecule type" value="Genomic_DNA"/>
</dbReference>
<comment type="similarity">
    <text evidence="1">Belongs to the peptidase M43B family.</text>
</comment>
<organism evidence="11 12">
    <name type="scientific">Chaetoceros tenuissimus</name>
    <dbReference type="NCBI Taxonomy" id="426638"/>
    <lineage>
        <taxon>Eukaryota</taxon>
        <taxon>Sar</taxon>
        <taxon>Stramenopiles</taxon>
        <taxon>Ochrophyta</taxon>
        <taxon>Bacillariophyta</taxon>
        <taxon>Coscinodiscophyceae</taxon>
        <taxon>Chaetocerotophycidae</taxon>
        <taxon>Chaetocerotales</taxon>
        <taxon>Chaetocerotaceae</taxon>
        <taxon>Chaetoceros</taxon>
    </lineage>
</organism>
<dbReference type="GO" id="GO:0006508">
    <property type="term" value="P:proteolysis"/>
    <property type="evidence" value="ECO:0007669"/>
    <property type="project" value="UniProtKB-KW"/>
</dbReference>
<evidence type="ECO:0000256" key="6">
    <source>
        <dbReference type="ARBA" id="ARBA00022833"/>
    </source>
</evidence>
<accession>A0AAD3DE01</accession>
<reference evidence="11 12" key="1">
    <citation type="journal article" date="2021" name="Sci. Rep.">
        <title>The genome of the diatom Chaetoceros tenuissimus carries an ancient integrated fragment of an extant virus.</title>
        <authorList>
            <person name="Hongo Y."/>
            <person name="Kimura K."/>
            <person name="Takaki Y."/>
            <person name="Yoshida Y."/>
            <person name="Baba S."/>
            <person name="Kobayashi G."/>
            <person name="Nagasaki K."/>
            <person name="Hano T."/>
            <person name="Tomaru Y."/>
        </authorList>
    </citation>
    <scope>NUCLEOTIDE SEQUENCE [LARGE SCALE GENOMIC DNA]</scope>
    <source>
        <strain evidence="11 12">NIES-3715</strain>
    </source>
</reference>
<keyword evidence="5" id="KW-0378">Hydrolase</keyword>
<sequence>MAEAHDHRHHHHHDHRELEGKEEGGFNCGTDSPNAAKQAQAQKAVENWRAVKAASAADDGPIAETTTTSVVIPTYVHLIYGSNPSENEVIGDAQRQIDVLNEALDGSGFSFDLREVQQFKNPSWWTSSKDSSEEEEMKTQTRVGGPDALNIWFNNIQGGPIGHARFPYELVHEVGHWLGLYHTFQGNGCGSPGDYVDDTPAEATPARMCDLTRDTCPNDPGYDPVKNYMDYTNNACMDHFTSGQIERMHAMWETYRMVPSESPSSIPSMVPSESPSSIPSYGTFGKSVFNSIYGTFRSTKFCSDIFAERYAKCSRPSSVPSDLPSDVPSDIPSSLPSMLPSNQPSFVPSSFPSSLPSLSPSLFPSSEPSWVDDEQCKKKESENDICAELDGRCKVNCEDDENFVCVSGLCSYDRNWDKPTKSPKMRELEQLEVEVVDIEIAADGSTERKLKATKDPSEKATKAAKATKAPKSSCACRVPRARGCEK</sequence>
<evidence type="ECO:0000256" key="9">
    <source>
        <dbReference type="SAM" id="MobiDB-lite"/>
    </source>
</evidence>
<dbReference type="AlphaFoldDB" id="A0AAD3DE01"/>
<evidence type="ECO:0000313" key="11">
    <source>
        <dbReference type="EMBL" id="GFH61650.1"/>
    </source>
</evidence>
<keyword evidence="2" id="KW-0645">Protease</keyword>
<evidence type="ECO:0000256" key="7">
    <source>
        <dbReference type="ARBA" id="ARBA00023049"/>
    </source>
</evidence>
<dbReference type="PANTHER" id="PTHR47466:SF1">
    <property type="entry name" value="METALLOPROTEASE MEP1 (AFU_ORTHOLOGUE AFUA_1G07730)-RELATED"/>
    <property type="match status" value="1"/>
</dbReference>
<feature type="compositionally biased region" description="Low complexity" evidence="9">
    <location>
        <begin position="316"/>
        <end position="339"/>
    </location>
</feature>
<dbReference type="CDD" id="cd04275">
    <property type="entry name" value="ZnMc_pappalysin_like"/>
    <property type="match status" value="1"/>
</dbReference>
<keyword evidence="3" id="KW-0479">Metal-binding</keyword>
<evidence type="ECO:0000259" key="10">
    <source>
        <dbReference type="Pfam" id="PF05572"/>
    </source>
</evidence>
<evidence type="ECO:0000256" key="8">
    <source>
        <dbReference type="ARBA" id="ARBA00023157"/>
    </source>
</evidence>
<evidence type="ECO:0000256" key="3">
    <source>
        <dbReference type="ARBA" id="ARBA00022723"/>
    </source>
</evidence>
<feature type="region of interest" description="Disordered" evidence="9">
    <location>
        <begin position="315"/>
        <end position="339"/>
    </location>
</feature>
<evidence type="ECO:0000256" key="1">
    <source>
        <dbReference type="ARBA" id="ARBA00008721"/>
    </source>
</evidence>
<keyword evidence="8" id="KW-1015">Disulfide bond</keyword>
<evidence type="ECO:0000256" key="2">
    <source>
        <dbReference type="ARBA" id="ARBA00022670"/>
    </source>
</evidence>
<feature type="region of interest" description="Disordered" evidence="9">
    <location>
        <begin position="444"/>
        <end position="472"/>
    </location>
</feature>
<dbReference type="GO" id="GO:0046872">
    <property type="term" value="F:metal ion binding"/>
    <property type="evidence" value="ECO:0007669"/>
    <property type="project" value="UniProtKB-KW"/>
</dbReference>
<feature type="region of interest" description="Disordered" evidence="9">
    <location>
        <begin position="1"/>
        <end position="43"/>
    </location>
</feature>
<keyword evidence="7 11" id="KW-0482">Metalloprotease</keyword>
<evidence type="ECO:0000256" key="5">
    <source>
        <dbReference type="ARBA" id="ARBA00022801"/>
    </source>
</evidence>
<keyword evidence="4" id="KW-0732">Signal</keyword>
<dbReference type="GO" id="GO:0008237">
    <property type="term" value="F:metallopeptidase activity"/>
    <property type="evidence" value="ECO:0007669"/>
    <property type="project" value="UniProtKB-KW"/>
</dbReference>
<keyword evidence="6" id="KW-0862">Zinc</keyword>
<dbReference type="InterPro" id="IPR024079">
    <property type="entry name" value="MetalloPept_cat_dom_sf"/>
</dbReference>
<gene>
    <name evidence="11" type="ORF">CTEN210_18126</name>
</gene>
<evidence type="ECO:0000313" key="12">
    <source>
        <dbReference type="Proteomes" id="UP001054902"/>
    </source>
</evidence>
<dbReference type="Proteomes" id="UP001054902">
    <property type="component" value="Unassembled WGS sequence"/>
</dbReference>
<comment type="caution">
    <text evidence="11">The sequence shown here is derived from an EMBL/GenBank/DDBJ whole genome shotgun (WGS) entry which is preliminary data.</text>
</comment>
<dbReference type="Gene3D" id="3.40.390.10">
    <property type="entry name" value="Collagenase (Catalytic Domain)"/>
    <property type="match status" value="2"/>
</dbReference>
<feature type="compositionally biased region" description="Basic and acidic residues" evidence="9">
    <location>
        <begin position="445"/>
        <end position="461"/>
    </location>
</feature>
<feature type="compositionally biased region" description="Basic and acidic residues" evidence="9">
    <location>
        <begin position="15"/>
        <end position="24"/>
    </location>
</feature>
<proteinExistence type="inferred from homology"/>
<protein>
    <submittedName>
        <fullName evidence="11">Zinc metalloprotease</fullName>
    </submittedName>
</protein>
<dbReference type="Pfam" id="PF05572">
    <property type="entry name" value="Peptidase_M43"/>
    <property type="match status" value="1"/>
</dbReference>
<feature type="domain" description="Peptidase M43 pregnancy-associated plasma-A" evidence="10">
    <location>
        <begin position="168"/>
        <end position="251"/>
    </location>
</feature>
<name>A0AAD3DE01_9STRA</name>
<dbReference type="InterPro" id="IPR008754">
    <property type="entry name" value="Peptidase_M43"/>
</dbReference>
<dbReference type="SUPFAM" id="SSF55486">
    <property type="entry name" value="Metalloproteases ('zincins'), catalytic domain"/>
    <property type="match status" value="1"/>
</dbReference>
<dbReference type="PANTHER" id="PTHR47466">
    <property type="match status" value="1"/>
</dbReference>
<evidence type="ECO:0000256" key="4">
    <source>
        <dbReference type="ARBA" id="ARBA00022729"/>
    </source>
</evidence>